<keyword evidence="4" id="KW-0804">Transcription</keyword>
<dbReference type="InterPro" id="IPR016032">
    <property type="entry name" value="Sig_transdc_resp-reg_C-effctor"/>
</dbReference>
<gene>
    <name evidence="7" type="ORF">SAMN04487905_105250</name>
</gene>
<evidence type="ECO:0000259" key="6">
    <source>
        <dbReference type="SMART" id="SM01043"/>
    </source>
</evidence>
<dbReference type="Pfam" id="PF00486">
    <property type="entry name" value="Trans_reg_C"/>
    <property type="match status" value="1"/>
</dbReference>
<dbReference type="GO" id="GO:0000160">
    <property type="term" value="P:phosphorelay signal transduction system"/>
    <property type="evidence" value="ECO:0007669"/>
    <property type="project" value="InterPro"/>
</dbReference>
<dbReference type="Pfam" id="PF03704">
    <property type="entry name" value="BTAD"/>
    <property type="match status" value="1"/>
</dbReference>
<dbReference type="Gene3D" id="1.25.40.10">
    <property type="entry name" value="Tetratricopeptide repeat domain"/>
    <property type="match status" value="1"/>
</dbReference>
<dbReference type="InterPro" id="IPR011990">
    <property type="entry name" value="TPR-like_helical_dom_sf"/>
</dbReference>
<keyword evidence="2" id="KW-0805">Transcription regulation</keyword>
<dbReference type="SUPFAM" id="SSF46894">
    <property type="entry name" value="C-terminal effector domain of the bipartite response regulators"/>
    <property type="match status" value="1"/>
</dbReference>
<evidence type="ECO:0000256" key="3">
    <source>
        <dbReference type="ARBA" id="ARBA00023125"/>
    </source>
</evidence>
<dbReference type="InterPro" id="IPR051677">
    <property type="entry name" value="AfsR-DnrI-RedD_regulator"/>
</dbReference>
<evidence type="ECO:0000313" key="7">
    <source>
        <dbReference type="EMBL" id="SDP56827.1"/>
    </source>
</evidence>
<accession>A0A1H0TS34</accession>
<organism evidence="7 8">
    <name type="scientific">Actinopolyspora xinjiangensis</name>
    <dbReference type="NCBI Taxonomy" id="405564"/>
    <lineage>
        <taxon>Bacteria</taxon>
        <taxon>Bacillati</taxon>
        <taxon>Actinomycetota</taxon>
        <taxon>Actinomycetes</taxon>
        <taxon>Actinopolysporales</taxon>
        <taxon>Actinopolysporaceae</taxon>
        <taxon>Actinopolyspora</taxon>
    </lineage>
</organism>
<protein>
    <submittedName>
        <fullName evidence="7">DNA-binding transcriptional activator of the SARP family</fullName>
    </submittedName>
</protein>
<dbReference type="EMBL" id="FNJR01000005">
    <property type="protein sequence ID" value="SDP56827.1"/>
    <property type="molecule type" value="Genomic_DNA"/>
</dbReference>
<sequence length="257" mass="28706">MILFRLLGSVEMCGHDGEPKPISGVQRRALFALLLFNAGKTVSCEQLISELWPSGVPSCGANALQAHMTRLRRDLERCFGVEEAATRLPSSRAGYSVHVGPGELDLEVFDTLRAEARAISESDPAAAAEMLRQALALWRGPALYDVRDRTSCLYAAAMQEEEHYALTLEELVELELRQGNHERMIGWLKALTERYPYREKLLEQLIVALGGTGRKVEATDLFRRMRSEMVEQFGVDPSGRLSRAVQSMLEDDLAAER</sequence>
<evidence type="ECO:0000256" key="4">
    <source>
        <dbReference type="ARBA" id="ARBA00023163"/>
    </source>
</evidence>
<evidence type="ECO:0000256" key="2">
    <source>
        <dbReference type="ARBA" id="ARBA00023015"/>
    </source>
</evidence>
<evidence type="ECO:0000256" key="1">
    <source>
        <dbReference type="ARBA" id="ARBA00005820"/>
    </source>
</evidence>
<dbReference type="PANTHER" id="PTHR35807:SF1">
    <property type="entry name" value="TRANSCRIPTIONAL REGULATOR REDD"/>
    <property type="match status" value="1"/>
</dbReference>
<dbReference type="SUPFAM" id="SSF48452">
    <property type="entry name" value="TPR-like"/>
    <property type="match status" value="1"/>
</dbReference>
<reference evidence="8" key="1">
    <citation type="submission" date="2016-10" db="EMBL/GenBank/DDBJ databases">
        <authorList>
            <person name="Varghese N."/>
            <person name="Submissions S."/>
        </authorList>
    </citation>
    <scope>NUCLEOTIDE SEQUENCE [LARGE SCALE GENOMIC DNA]</scope>
    <source>
        <strain evidence="8">DSM 46732</strain>
    </source>
</reference>
<keyword evidence="8" id="KW-1185">Reference proteome</keyword>
<dbReference type="Gene3D" id="1.10.10.10">
    <property type="entry name" value="Winged helix-like DNA-binding domain superfamily/Winged helix DNA-binding domain"/>
    <property type="match status" value="1"/>
</dbReference>
<feature type="domain" description="Bacterial transcriptional activator" evidence="6">
    <location>
        <begin position="104"/>
        <end position="249"/>
    </location>
</feature>
<dbReference type="InterPro" id="IPR036388">
    <property type="entry name" value="WH-like_DNA-bd_sf"/>
</dbReference>
<dbReference type="GO" id="GO:0006355">
    <property type="term" value="P:regulation of DNA-templated transcription"/>
    <property type="evidence" value="ECO:0007669"/>
    <property type="project" value="InterPro"/>
</dbReference>
<dbReference type="Proteomes" id="UP000199497">
    <property type="component" value="Unassembled WGS sequence"/>
</dbReference>
<evidence type="ECO:0000259" key="5">
    <source>
        <dbReference type="SMART" id="SM00862"/>
    </source>
</evidence>
<dbReference type="InterPro" id="IPR001867">
    <property type="entry name" value="OmpR/PhoB-type_DNA-bd"/>
</dbReference>
<proteinExistence type="inferred from homology"/>
<dbReference type="CDD" id="cd15831">
    <property type="entry name" value="BTAD"/>
    <property type="match status" value="1"/>
</dbReference>
<feature type="domain" description="OmpR/PhoB-type" evidence="5">
    <location>
        <begin position="17"/>
        <end position="97"/>
    </location>
</feature>
<dbReference type="SMART" id="SM00862">
    <property type="entry name" value="Trans_reg_C"/>
    <property type="match status" value="1"/>
</dbReference>
<dbReference type="SMART" id="SM01043">
    <property type="entry name" value="BTAD"/>
    <property type="match status" value="1"/>
</dbReference>
<comment type="similarity">
    <text evidence="1">Belongs to the AfsR/DnrI/RedD regulatory family.</text>
</comment>
<keyword evidence="3 7" id="KW-0238">DNA-binding</keyword>
<dbReference type="PANTHER" id="PTHR35807">
    <property type="entry name" value="TRANSCRIPTIONAL REGULATOR REDD-RELATED"/>
    <property type="match status" value="1"/>
</dbReference>
<name>A0A1H0TS34_9ACTN</name>
<dbReference type="AlphaFoldDB" id="A0A1H0TS34"/>
<dbReference type="STRING" id="405564.SAMN04487905_105250"/>
<dbReference type="InterPro" id="IPR005158">
    <property type="entry name" value="BTAD"/>
</dbReference>
<evidence type="ECO:0000313" key="8">
    <source>
        <dbReference type="Proteomes" id="UP000199497"/>
    </source>
</evidence>
<dbReference type="GO" id="GO:0003677">
    <property type="term" value="F:DNA binding"/>
    <property type="evidence" value="ECO:0007669"/>
    <property type="project" value="UniProtKB-KW"/>
</dbReference>